<keyword evidence="2" id="KW-1185">Reference proteome</keyword>
<evidence type="ECO:0000313" key="1">
    <source>
        <dbReference type="EMBL" id="KAF2111370.1"/>
    </source>
</evidence>
<dbReference type="OrthoDB" id="3797219at2759"/>
<sequence>MLSCNARLVRPHPLLVHATALPEYLSNRSALIVNTKRPPSETLPTCPYHAPLFAFERPSPFMIADPLQRFLAMSGAMQPICLTENIRAGTALSSGCTCGRALGGMTKL</sequence>
<proteinExistence type="predicted"/>
<organism evidence="1 2">
    <name type="scientific">Lophiotrema nucula</name>
    <dbReference type="NCBI Taxonomy" id="690887"/>
    <lineage>
        <taxon>Eukaryota</taxon>
        <taxon>Fungi</taxon>
        <taxon>Dikarya</taxon>
        <taxon>Ascomycota</taxon>
        <taxon>Pezizomycotina</taxon>
        <taxon>Dothideomycetes</taxon>
        <taxon>Pleosporomycetidae</taxon>
        <taxon>Pleosporales</taxon>
        <taxon>Lophiotremataceae</taxon>
        <taxon>Lophiotrema</taxon>
    </lineage>
</organism>
<reference evidence="1" key="1">
    <citation type="journal article" date="2020" name="Stud. Mycol.">
        <title>101 Dothideomycetes genomes: a test case for predicting lifestyles and emergence of pathogens.</title>
        <authorList>
            <person name="Haridas S."/>
            <person name="Albert R."/>
            <person name="Binder M."/>
            <person name="Bloem J."/>
            <person name="Labutti K."/>
            <person name="Salamov A."/>
            <person name="Andreopoulos B."/>
            <person name="Baker S."/>
            <person name="Barry K."/>
            <person name="Bills G."/>
            <person name="Bluhm B."/>
            <person name="Cannon C."/>
            <person name="Castanera R."/>
            <person name="Culley D."/>
            <person name="Daum C."/>
            <person name="Ezra D."/>
            <person name="Gonzalez J."/>
            <person name="Henrissat B."/>
            <person name="Kuo A."/>
            <person name="Liang C."/>
            <person name="Lipzen A."/>
            <person name="Lutzoni F."/>
            <person name="Magnuson J."/>
            <person name="Mondo S."/>
            <person name="Nolan M."/>
            <person name="Ohm R."/>
            <person name="Pangilinan J."/>
            <person name="Park H.-J."/>
            <person name="Ramirez L."/>
            <person name="Alfaro M."/>
            <person name="Sun H."/>
            <person name="Tritt A."/>
            <person name="Yoshinaga Y."/>
            <person name="Zwiers L.-H."/>
            <person name="Turgeon B."/>
            <person name="Goodwin S."/>
            <person name="Spatafora J."/>
            <person name="Crous P."/>
            <person name="Grigoriev I."/>
        </authorList>
    </citation>
    <scope>NUCLEOTIDE SEQUENCE</scope>
    <source>
        <strain evidence="1">CBS 627.86</strain>
    </source>
</reference>
<accession>A0A6A5YWB0</accession>
<gene>
    <name evidence="1" type="ORF">BDV96DRAFT_181804</name>
</gene>
<evidence type="ECO:0000313" key="2">
    <source>
        <dbReference type="Proteomes" id="UP000799770"/>
    </source>
</evidence>
<dbReference type="AlphaFoldDB" id="A0A6A5YWB0"/>
<dbReference type="EMBL" id="ML977334">
    <property type="protein sequence ID" value="KAF2111370.1"/>
    <property type="molecule type" value="Genomic_DNA"/>
</dbReference>
<name>A0A6A5YWB0_9PLEO</name>
<dbReference type="Proteomes" id="UP000799770">
    <property type="component" value="Unassembled WGS sequence"/>
</dbReference>
<protein>
    <submittedName>
        <fullName evidence="1">Uncharacterized protein</fullName>
    </submittedName>
</protein>